<feature type="non-terminal residue" evidence="1">
    <location>
        <position position="48"/>
    </location>
</feature>
<evidence type="ECO:0000313" key="1">
    <source>
        <dbReference type="EMBL" id="CAG8673202.1"/>
    </source>
</evidence>
<protein>
    <submittedName>
        <fullName evidence="1">4439_t:CDS:1</fullName>
    </submittedName>
</protein>
<evidence type="ECO:0000313" key="2">
    <source>
        <dbReference type="Proteomes" id="UP000789525"/>
    </source>
</evidence>
<accession>A0ACA9NSZ0</accession>
<dbReference type="Proteomes" id="UP000789525">
    <property type="component" value="Unassembled WGS sequence"/>
</dbReference>
<reference evidence="1" key="1">
    <citation type="submission" date="2021-06" db="EMBL/GenBank/DDBJ databases">
        <authorList>
            <person name="Kallberg Y."/>
            <person name="Tangrot J."/>
            <person name="Rosling A."/>
        </authorList>
    </citation>
    <scope>NUCLEOTIDE SEQUENCE</scope>
    <source>
        <strain evidence="1">CL356</strain>
    </source>
</reference>
<gene>
    <name evidence="1" type="ORF">ACOLOM_LOCUS9036</name>
</gene>
<organism evidence="1 2">
    <name type="scientific">Acaulospora colombiana</name>
    <dbReference type="NCBI Taxonomy" id="27376"/>
    <lineage>
        <taxon>Eukaryota</taxon>
        <taxon>Fungi</taxon>
        <taxon>Fungi incertae sedis</taxon>
        <taxon>Mucoromycota</taxon>
        <taxon>Glomeromycotina</taxon>
        <taxon>Glomeromycetes</taxon>
        <taxon>Diversisporales</taxon>
        <taxon>Acaulosporaceae</taxon>
        <taxon>Acaulospora</taxon>
    </lineage>
</organism>
<sequence length="48" mass="5244">MGRNRSELLENSSYFGAFRLLSYTINSIEHFVLPATLSGINTPSGGPQ</sequence>
<proteinExistence type="predicted"/>
<dbReference type="EMBL" id="CAJVPT010025005">
    <property type="protein sequence ID" value="CAG8673202.1"/>
    <property type="molecule type" value="Genomic_DNA"/>
</dbReference>
<keyword evidence="2" id="KW-1185">Reference proteome</keyword>
<name>A0ACA9NSZ0_9GLOM</name>
<comment type="caution">
    <text evidence="1">The sequence shown here is derived from an EMBL/GenBank/DDBJ whole genome shotgun (WGS) entry which is preliminary data.</text>
</comment>